<dbReference type="Pfam" id="PF21787">
    <property type="entry name" value="TNP-like_RNaseH_N"/>
    <property type="match status" value="1"/>
</dbReference>
<comment type="caution">
    <text evidence="2">The sequence shown here is derived from an EMBL/GenBank/DDBJ whole genome shotgun (WGS) entry which is preliminary data.</text>
</comment>
<evidence type="ECO:0000313" key="2">
    <source>
        <dbReference type="EMBL" id="GFY32569.1"/>
    </source>
</evidence>
<proteinExistence type="predicted"/>
<keyword evidence="3" id="KW-1185">Reference proteome</keyword>
<accession>A0A8X7BJD5</accession>
<protein>
    <submittedName>
        <fullName evidence="2">Transposable element P transposase</fullName>
    </submittedName>
</protein>
<gene>
    <name evidence="2" type="primary">X975_24051</name>
    <name evidence="2" type="ORF">TNCV_673241</name>
</gene>
<evidence type="ECO:0000259" key="1">
    <source>
        <dbReference type="Pfam" id="PF21787"/>
    </source>
</evidence>
<dbReference type="InterPro" id="IPR048365">
    <property type="entry name" value="TNP-like_RNaseH_N"/>
</dbReference>
<evidence type="ECO:0000313" key="3">
    <source>
        <dbReference type="Proteomes" id="UP000887159"/>
    </source>
</evidence>
<reference evidence="2" key="1">
    <citation type="submission" date="2020-08" db="EMBL/GenBank/DDBJ databases">
        <title>Multicomponent nature underlies the extraordinary mechanical properties of spider dragline silk.</title>
        <authorList>
            <person name="Kono N."/>
            <person name="Nakamura H."/>
            <person name="Mori M."/>
            <person name="Yoshida Y."/>
            <person name="Ohtoshi R."/>
            <person name="Malay A.D."/>
            <person name="Moran D.A.P."/>
            <person name="Tomita M."/>
            <person name="Numata K."/>
            <person name="Arakawa K."/>
        </authorList>
    </citation>
    <scope>NUCLEOTIDE SEQUENCE</scope>
</reference>
<sequence length="315" mass="35982">MYIKSTTCYSYVRDKGNIILPSVRQLQRVASGLNVTPGLSTLANENYLRGRCKELKDHEKQVVLQIDEIFIKSAITYKCNTFIGLTKKGEAATTIQCFLYSSLLSKNKEIVSLNPVKNMNAEDLHSMTLEILSLTEKVGFSVVCIVSDNNRVNRNCFSKLCNGTIKSDIQNPANNAKKLRLIFNSVYLIKSIRNNWLNQKDADSSLMYPDPSGFSQIRKTSFSSLFKIYNEEMNIVKLAPKLCLKALKPTNFEKQNVKLVLKIFEESNVTALNILIDKLGYKEMFRDNAIFIKHILDFWQIMNIKNPTKRVKILN</sequence>
<dbReference type="Proteomes" id="UP000887159">
    <property type="component" value="Unassembled WGS sequence"/>
</dbReference>
<name>A0A8X7BJD5_TRICX</name>
<feature type="domain" description="Transposable element P transposase-like RNase H" evidence="1">
    <location>
        <begin position="46"/>
        <end position="160"/>
    </location>
</feature>
<dbReference type="EMBL" id="BMAU01021403">
    <property type="protein sequence ID" value="GFY32569.1"/>
    <property type="molecule type" value="Genomic_DNA"/>
</dbReference>
<dbReference type="AlphaFoldDB" id="A0A8X7BJD5"/>
<organism evidence="2 3">
    <name type="scientific">Trichonephila clavipes</name>
    <name type="common">Golden silk orbweaver</name>
    <name type="synonym">Nephila clavipes</name>
    <dbReference type="NCBI Taxonomy" id="2585209"/>
    <lineage>
        <taxon>Eukaryota</taxon>
        <taxon>Metazoa</taxon>
        <taxon>Ecdysozoa</taxon>
        <taxon>Arthropoda</taxon>
        <taxon>Chelicerata</taxon>
        <taxon>Arachnida</taxon>
        <taxon>Araneae</taxon>
        <taxon>Araneomorphae</taxon>
        <taxon>Entelegynae</taxon>
        <taxon>Araneoidea</taxon>
        <taxon>Nephilidae</taxon>
        <taxon>Trichonephila</taxon>
    </lineage>
</organism>